<dbReference type="InParanoid" id="D6U158"/>
<dbReference type="Proteomes" id="UP000004508">
    <property type="component" value="Unassembled WGS sequence"/>
</dbReference>
<comment type="caution">
    <text evidence="1">The sequence shown here is derived from an EMBL/GenBank/DDBJ whole genome shotgun (WGS) entry which is preliminary data.</text>
</comment>
<organism evidence="1 2">
    <name type="scientific">Ktedonobacter racemifer DSM 44963</name>
    <dbReference type="NCBI Taxonomy" id="485913"/>
    <lineage>
        <taxon>Bacteria</taxon>
        <taxon>Bacillati</taxon>
        <taxon>Chloroflexota</taxon>
        <taxon>Ktedonobacteria</taxon>
        <taxon>Ktedonobacterales</taxon>
        <taxon>Ktedonobacteraceae</taxon>
        <taxon>Ktedonobacter</taxon>
    </lineage>
</organism>
<gene>
    <name evidence="1" type="ORF">Krac_3366</name>
</gene>
<dbReference type="EMBL" id="ADVG01000004">
    <property type="protein sequence ID" value="EFH82548.1"/>
    <property type="molecule type" value="Genomic_DNA"/>
</dbReference>
<reference evidence="1 2" key="1">
    <citation type="journal article" date="2011" name="Stand. Genomic Sci.">
        <title>Non-contiguous finished genome sequence and contextual data of the filamentous soil bacterium Ktedonobacter racemifer type strain (SOSP1-21).</title>
        <authorList>
            <person name="Chang Y.J."/>
            <person name="Land M."/>
            <person name="Hauser L."/>
            <person name="Chertkov O."/>
            <person name="Del Rio T.G."/>
            <person name="Nolan M."/>
            <person name="Copeland A."/>
            <person name="Tice H."/>
            <person name="Cheng J.F."/>
            <person name="Lucas S."/>
            <person name="Han C."/>
            <person name="Goodwin L."/>
            <person name="Pitluck S."/>
            <person name="Ivanova N."/>
            <person name="Ovchinikova G."/>
            <person name="Pati A."/>
            <person name="Chen A."/>
            <person name="Palaniappan K."/>
            <person name="Mavromatis K."/>
            <person name="Liolios K."/>
            <person name="Brettin T."/>
            <person name="Fiebig A."/>
            <person name="Rohde M."/>
            <person name="Abt B."/>
            <person name="Goker M."/>
            <person name="Detter J.C."/>
            <person name="Woyke T."/>
            <person name="Bristow J."/>
            <person name="Eisen J.A."/>
            <person name="Markowitz V."/>
            <person name="Hugenholtz P."/>
            <person name="Kyrpides N.C."/>
            <person name="Klenk H.P."/>
            <person name="Lapidus A."/>
        </authorList>
    </citation>
    <scope>NUCLEOTIDE SEQUENCE [LARGE SCALE GENOMIC DNA]</scope>
    <source>
        <strain evidence="2">DSM 44963</strain>
    </source>
</reference>
<protein>
    <submittedName>
        <fullName evidence="1">Uncharacterized protein</fullName>
    </submittedName>
</protein>
<dbReference type="AlphaFoldDB" id="D6U158"/>
<keyword evidence="2" id="KW-1185">Reference proteome</keyword>
<proteinExistence type="predicted"/>
<evidence type="ECO:0000313" key="2">
    <source>
        <dbReference type="Proteomes" id="UP000004508"/>
    </source>
</evidence>
<sequence>MRDECVQLQLRLPLSAGVIRRAVDAFKRQFGADRCYLYVRGHVAIETGQLCQIPGWASVVGPDEERDVLIVGDVEGAEANRNWVRLMLARLLLSTHSLVEGGPLRKIRHCLSGGALLSFPKIKKHVGYEEENIFFY</sequence>
<accession>D6U158</accession>
<evidence type="ECO:0000313" key="1">
    <source>
        <dbReference type="EMBL" id="EFH82548.1"/>
    </source>
</evidence>
<name>D6U158_KTERA</name>
<dbReference type="RefSeq" id="WP_007920755.1">
    <property type="nucleotide sequence ID" value="NZ_ADVG01000004.1"/>
</dbReference>